<reference evidence="7 8" key="1">
    <citation type="submission" date="2018-11" db="EMBL/GenBank/DDBJ databases">
        <authorList>
            <person name="Criscuolo A."/>
        </authorList>
    </citation>
    <scope>NUCLEOTIDE SEQUENCE [LARGE SCALE GENOMIC DNA]</scope>
    <source>
        <strain evidence="7">ATB-66</strain>
    </source>
</reference>
<feature type="transmembrane region" description="Helical" evidence="6">
    <location>
        <begin position="344"/>
        <end position="364"/>
    </location>
</feature>
<dbReference type="RefSeq" id="WP_124071521.1">
    <property type="nucleotide sequence ID" value="NZ_CBCRXF010000002.1"/>
</dbReference>
<feature type="transmembrane region" description="Helical" evidence="6">
    <location>
        <begin position="15"/>
        <end position="34"/>
    </location>
</feature>
<keyword evidence="4 6" id="KW-1133">Transmembrane helix</keyword>
<feature type="transmembrane region" description="Helical" evidence="6">
    <location>
        <begin position="134"/>
        <end position="154"/>
    </location>
</feature>
<evidence type="ECO:0000313" key="8">
    <source>
        <dbReference type="Proteomes" id="UP000270468"/>
    </source>
</evidence>
<gene>
    <name evidence="7" type="primary">yhdG</name>
    <name evidence="7" type="ORF">FILTAD_02715</name>
</gene>
<dbReference type="PIRSF" id="PIRSF006060">
    <property type="entry name" value="AA_transporter"/>
    <property type="match status" value="1"/>
</dbReference>
<dbReference type="EMBL" id="UXAV01000044">
    <property type="protein sequence ID" value="VDC32487.1"/>
    <property type="molecule type" value="Genomic_DNA"/>
</dbReference>
<dbReference type="GO" id="GO:0005886">
    <property type="term" value="C:plasma membrane"/>
    <property type="evidence" value="ECO:0007669"/>
    <property type="project" value="UniProtKB-SubCell"/>
</dbReference>
<dbReference type="Pfam" id="PF13520">
    <property type="entry name" value="AA_permease_2"/>
    <property type="match status" value="1"/>
</dbReference>
<accession>A0A3P5XWG8</accession>
<dbReference type="InterPro" id="IPR002293">
    <property type="entry name" value="AA/rel_permease1"/>
</dbReference>
<feature type="transmembrane region" description="Helical" evidence="6">
    <location>
        <begin position="40"/>
        <end position="66"/>
    </location>
</feature>
<comment type="subcellular location">
    <subcellularLocation>
        <location evidence="1">Cell membrane</location>
        <topology evidence="1">Multi-pass membrane protein</topology>
    </subcellularLocation>
</comment>
<dbReference type="OrthoDB" id="3181223at2"/>
<feature type="transmembrane region" description="Helical" evidence="6">
    <location>
        <begin position="411"/>
        <end position="430"/>
    </location>
</feature>
<sequence>MEQREQLKRTLKPHWVWAIAFGSAVGWGAFVLPVDWMGMAGPLGVIIGFLIGALLMIIIGISYGFLVEKLPISGGEFTYAYYGLGRYHAFICGWFLTLGYMSIVALNASAVALLGRFVLPSIFEQGYMYNIAGWEVYAGEVAIACIALVVFAFLNIRGADLSGFSQFIFCIALIAGLSLLTIGMVLHPSSSFSNMQPLFNPGVGAMSSIIAIVAIAPWAYVGFSNIPQAAEEFDFSPKKSFKLIVIALLCAGFAYSLAIIATGIGQPWTNAVETGSIWGTGTIVENAYGTWGVILLSFALMMGIFTGLNGFYASTSRLLFAMGRAKVLPAAFGKLHPKYKTPHIGILFTLAVTVFAPLFGRQALLWVVDMSALGVTIAYFYTCFIAYRLLKWSEASSKNPREISIVAPVRKFLSLLGVISSVGFFLLLVVPGSPGFLGGPSWIALSVWIGLGGIFFIARFKKYSAIPKNTMDHYVLGDYVDKKVEDVPAVSPPVAGTDIEDPKDEMDHNVLGDYVDEKAEEEPAALTTAGASASNIEIK</sequence>
<feature type="transmembrane region" description="Helical" evidence="6">
    <location>
        <begin position="166"/>
        <end position="186"/>
    </location>
</feature>
<feature type="transmembrane region" description="Helical" evidence="6">
    <location>
        <begin position="370"/>
        <end position="390"/>
    </location>
</feature>
<keyword evidence="5 6" id="KW-0472">Membrane</keyword>
<evidence type="ECO:0000313" key="7">
    <source>
        <dbReference type="EMBL" id="VDC32487.1"/>
    </source>
</evidence>
<evidence type="ECO:0000256" key="4">
    <source>
        <dbReference type="ARBA" id="ARBA00022989"/>
    </source>
</evidence>
<evidence type="ECO:0000256" key="1">
    <source>
        <dbReference type="ARBA" id="ARBA00004651"/>
    </source>
</evidence>
<evidence type="ECO:0000256" key="6">
    <source>
        <dbReference type="SAM" id="Phobius"/>
    </source>
</evidence>
<name>A0A3P5XWG8_9BACL</name>
<organism evidence="7 8">
    <name type="scientific">Filibacter tadaridae</name>
    <dbReference type="NCBI Taxonomy" id="2483811"/>
    <lineage>
        <taxon>Bacteria</taxon>
        <taxon>Bacillati</taxon>
        <taxon>Bacillota</taxon>
        <taxon>Bacilli</taxon>
        <taxon>Bacillales</taxon>
        <taxon>Caryophanaceae</taxon>
        <taxon>Filibacter</taxon>
    </lineage>
</organism>
<feature type="transmembrane region" description="Helical" evidence="6">
    <location>
        <begin position="198"/>
        <end position="223"/>
    </location>
</feature>
<keyword evidence="2" id="KW-1003">Cell membrane</keyword>
<dbReference type="PANTHER" id="PTHR42770:SF7">
    <property type="entry name" value="MEMBRANE PROTEIN"/>
    <property type="match status" value="1"/>
</dbReference>
<dbReference type="AlphaFoldDB" id="A0A3P5XWG8"/>
<evidence type="ECO:0000256" key="2">
    <source>
        <dbReference type="ARBA" id="ARBA00022475"/>
    </source>
</evidence>
<feature type="transmembrane region" description="Helical" evidence="6">
    <location>
        <begin position="243"/>
        <end position="268"/>
    </location>
</feature>
<evidence type="ECO:0000256" key="5">
    <source>
        <dbReference type="ARBA" id="ARBA00023136"/>
    </source>
</evidence>
<keyword evidence="8" id="KW-1185">Reference proteome</keyword>
<dbReference type="Proteomes" id="UP000270468">
    <property type="component" value="Unassembled WGS sequence"/>
</dbReference>
<dbReference type="GO" id="GO:0022857">
    <property type="term" value="F:transmembrane transporter activity"/>
    <property type="evidence" value="ECO:0007669"/>
    <property type="project" value="InterPro"/>
</dbReference>
<protein>
    <submittedName>
        <fullName evidence="7">Putative amino acid permease YhdG</fullName>
    </submittedName>
</protein>
<feature type="transmembrane region" description="Helical" evidence="6">
    <location>
        <begin position="442"/>
        <end position="460"/>
    </location>
</feature>
<dbReference type="PANTHER" id="PTHR42770">
    <property type="entry name" value="AMINO ACID TRANSPORTER-RELATED"/>
    <property type="match status" value="1"/>
</dbReference>
<proteinExistence type="predicted"/>
<feature type="transmembrane region" description="Helical" evidence="6">
    <location>
        <begin position="87"/>
        <end position="114"/>
    </location>
</feature>
<dbReference type="Gene3D" id="1.20.1740.10">
    <property type="entry name" value="Amino acid/polyamine transporter I"/>
    <property type="match status" value="1"/>
</dbReference>
<keyword evidence="3 6" id="KW-0812">Transmembrane</keyword>
<evidence type="ECO:0000256" key="3">
    <source>
        <dbReference type="ARBA" id="ARBA00022692"/>
    </source>
</evidence>
<dbReference type="InterPro" id="IPR050367">
    <property type="entry name" value="APC_superfamily"/>
</dbReference>
<feature type="transmembrane region" description="Helical" evidence="6">
    <location>
        <begin position="288"/>
        <end position="312"/>
    </location>
</feature>